<sequence length="307" mass="35273">MSPQQEHRSETFLRYMERRISDLKDDHRLVTIMVDEIHIKSYFDYKRGNITGVALNQNEAANCALVFMVRSLTCKFKEVAHIVPAAQAGSGVPAQDVKDVICGPEEIGYRVVSDNPVHILKCIRNDWINQKNDQVPFYFPDIQTDGAQPQRMQTASFATIRELHSKESHHLLKHGYRLSRKAIYQSNIERQNVKLAMQIFNDFLPGALRALGTKHNLFSFDATATFIEIVIKWWKVVNVKTPLKGKRLQDQFQQPVFSVDNDPKVYFLSTLLTWLEDWKSKRLDKSTLTKKTHASPRAHHLRACGAG</sequence>
<evidence type="ECO:0000313" key="2">
    <source>
        <dbReference type="EMBL" id="KAH9379510.1"/>
    </source>
</evidence>
<feature type="domain" description="Transposable element P transposase-like RNase H" evidence="1">
    <location>
        <begin position="10"/>
        <end position="113"/>
    </location>
</feature>
<reference evidence="2 3" key="1">
    <citation type="journal article" date="2020" name="Cell">
        <title>Large-Scale Comparative Analyses of Tick Genomes Elucidate Their Genetic Diversity and Vector Capacities.</title>
        <authorList>
            <consortium name="Tick Genome and Microbiome Consortium (TIGMIC)"/>
            <person name="Jia N."/>
            <person name="Wang J."/>
            <person name="Shi W."/>
            <person name="Du L."/>
            <person name="Sun Y."/>
            <person name="Zhan W."/>
            <person name="Jiang J.F."/>
            <person name="Wang Q."/>
            <person name="Zhang B."/>
            <person name="Ji P."/>
            <person name="Bell-Sakyi L."/>
            <person name="Cui X.M."/>
            <person name="Yuan T.T."/>
            <person name="Jiang B.G."/>
            <person name="Yang W.F."/>
            <person name="Lam T.T."/>
            <person name="Chang Q.C."/>
            <person name="Ding S.J."/>
            <person name="Wang X.J."/>
            <person name="Zhu J.G."/>
            <person name="Ruan X.D."/>
            <person name="Zhao L."/>
            <person name="Wei J.T."/>
            <person name="Ye R.Z."/>
            <person name="Que T.C."/>
            <person name="Du C.H."/>
            <person name="Zhou Y.H."/>
            <person name="Cheng J.X."/>
            <person name="Dai P.F."/>
            <person name="Guo W.B."/>
            <person name="Han X.H."/>
            <person name="Huang E.J."/>
            <person name="Li L.F."/>
            <person name="Wei W."/>
            <person name="Gao Y.C."/>
            <person name="Liu J.Z."/>
            <person name="Shao H.Z."/>
            <person name="Wang X."/>
            <person name="Wang C.C."/>
            <person name="Yang T.C."/>
            <person name="Huo Q.B."/>
            <person name="Li W."/>
            <person name="Chen H.Y."/>
            <person name="Chen S.E."/>
            <person name="Zhou L.G."/>
            <person name="Ni X.B."/>
            <person name="Tian J.H."/>
            <person name="Sheng Y."/>
            <person name="Liu T."/>
            <person name="Pan Y.S."/>
            <person name="Xia L.Y."/>
            <person name="Li J."/>
            <person name="Zhao F."/>
            <person name="Cao W.C."/>
        </authorList>
    </citation>
    <scope>NUCLEOTIDE SEQUENCE [LARGE SCALE GENOMIC DNA]</scope>
    <source>
        <strain evidence="2">HaeL-2018</strain>
    </source>
</reference>
<dbReference type="OMA" id="RYMERRI"/>
<gene>
    <name evidence="2" type="ORF">HPB48_020437</name>
</gene>
<evidence type="ECO:0000259" key="1">
    <source>
        <dbReference type="Pfam" id="PF21787"/>
    </source>
</evidence>
<dbReference type="InterPro" id="IPR048365">
    <property type="entry name" value="TNP-like_RNaseH_N"/>
</dbReference>
<dbReference type="EMBL" id="JABSTR010000010">
    <property type="protein sequence ID" value="KAH9379510.1"/>
    <property type="molecule type" value="Genomic_DNA"/>
</dbReference>
<keyword evidence="3" id="KW-1185">Reference proteome</keyword>
<dbReference type="Pfam" id="PF21787">
    <property type="entry name" value="TNP-like_RNaseH_N"/>
    <property type="match status" value="1"/>
</dbReference>
<organism evidence="2 3">
    <name type="scientific">Haemaphysalis longicornis</name>
    <name type="common">Bush tick</name>
    <dbReference type="NCBI Taxonomy" id="44386"/>
    <lineage>
        <taxon>Eukaryota</taxon>
        <taxon>Metazoa</taxon>
        <taxon>Ecdysozoa</taxon>
        <taxon>Arthropoda</taxon>
        <taxon>Chelicerata</taxon>
        <taxon>Arachnida</taxon>
        <taxon>Acari</taxon>
        <taxon>Parasitiformes</taxon>
        <taxon>Ixodida</taxon>
        <taxon>Ixodoidea</taxon>
        <taxon>Ixodidae</taxon>
        <taxon>Haemaphysalinae</taxon>
        <taxon>Haemaphysalis</taxon>
    </lineage>
</organism>
<accession>A0A9J6GM31</accession>
<dbReference type="AlphaFoldDB" id="A0A9J6GM31"/>
<dbReference type="VEuPathDB" id="VectorBase:HLOH_049131"/>
<evidence type="ECO:0000313" key="3">
    <source>
        <dbReference type="Proteomes" id="UP000821853"/>
    </source>
</evidence>
<protein>
    <recommendedName>
        <fullName evidence="1">Transposable element P transposase-like RNase H domain-containing protein</fullName>
    </recommendedName>
</protein>
<name>A0A9J6GM31_HAELO</name>
<proteinExistence type="predicted"/>
<comment type="caution">
    <text evidence="2">The sequence shown here is derived from an EMBL/GenBank/DDBJ whole genome shotgun (WGS) entry which is preliminary data.</text>
</comment>
<dbReference type="Proteomes" id="UP000821853">
    <property type="component" value="Chromosome 8"/>
</dbReference>